<dbReference type="CDD" id="cd06257">
    <property type="entry name" value="DnaJ"/>
    <property type="match status" value="1"/>
</dbReference>
<feature type="coiled-coil region" evidence="1">
    <location>
        <begin position="52"/>
        <end position="95"/>
    </location>
</feature>
<dbReference type="Gene3D" id="1.10.287.110">
    <property type="entry name" value="DnaJ domain"/>
    <property type="match status" value="1"/>
</dbReference>
<dbReference type="InterPro" id="IPR036869">
    <property type="entry name" value="J_dom_sf"/>
</dbReference>
<dbReference type="PRINTS" id="PR00625">
    <property type="entry name" value="JDOMAIN"/>
</dbReference>
<evidence type="ECO:0000256" key="2">
    <source>
        <dbReference type="SAM" id="MobiDB-lite"/>
    </source>
</evidence>
<sequence>MAFDERAKARYFRGMRRRIIELKSKFETSMDFAIDTMMLEREESYFVVEKGLEEVERMIGIIEEELDEVVELNHAQRLEARLEFVEDRFEEFDSEIYQRPKRRRRKINLFDFFKKATGGMGGDPTASHGEINSHEQAYQALGLEFGASMAAITRAFRLRAKKLHPDFNKGDRSDEPELRRIIEAYQYLRADSTIPRTEAQGTESQNWSGMNE</sequence>
<evidence type="ECO:0000313" key="5">
    <source>
        <dbReference type="Proteomes" id="UP001250932"/>
    </source>
</evidence>
<dbReference type="PROSITE" id="PS50076">
    <property type="entry name" value="DNAJ_2"/>
    <property type="match status" value="1"/>
</dbReference>
<feature type="domain" description="J" evidence="3">
    <location>
        <begin position="136"/>
        <end position="193"/>
    </location>
</feature>
<dbReference type="SMART" id="SM00271">
    <property type="entry name" value="DnaJ"/>
    <property type="match status" value="1"/>
</dbReference>
<dbReference type="Pfam" id="PF00226">
    <property type="entry name" value="DnaJ"/>
    <property type="match status" value="1"/>
</dbReference>
<evidence type="ECO:0000313" key="4">
    <source>
        <dbReference type="EMBL" id="MDT7042053.1"/>
    </source>
</evidence>
<feature type="region of interest" description="Disordered" evidence="2">
    <location>
        <begin position="193"/>
        <end position="212"/>
    </location>
</feature>
<gene>
    <name evidence="4" type="ORF">PPG34_06785</name>
</gene>
<evidence type="ECO:0000256" key="1">
    <source>
        <dbReference type="SAM" id="Coils"/>
    </source>
</evidence>
<feature type="compositionally biased region" description="Polar residues" evidence="2">
    <location>
        <begin position="199"/>
        <end position="212"/>
    </location>
</feature>
<dbReference type="RefSeq" id="WP_313832410.1">
    <property type="nucleotide sequence ID" value="NZ_JAQOUE010000001.1"/>
</dbReference>
<proteinExistence type="predicted"/>
<reference evidence="4 5" key="1">
    <citation type="journal article" date="2023" name="ISME J.">
        <title>Cultivation and genomic characterization of novel and ubiquitous marine nitrite-oxidizing bacteria from the Nitrospirales.</title>
        <authorList>
            <person name="Mueller A.J."/>
            <person name="Daebeler A."/>
            <person name="Herbold C.W."/>
            <person name="Kirkegaard R.H."/>
            <person name="Daims H."/>
        </authorList>
    </citation>
    <scope>NUCLEOTIDE SEQUENCE [LARGE SCALE GENOMIC DNA]</scope>
    <source>
        <strain evidence="4 5">EB</strain>
    </source>
</reference>
<protein>
    <submittedName>
        <fullName evidence="4">DnaJ domain-containing protein</fullName>
    </submittedName>
</protein>
<name>A0ABU3K6U2_9BACT</name>
<keyword evidence="1" id="KW-0175">Coiled coil</keyword>
<evidence type="ECO:0000259" key="3">
    <source>
        <dbReference type="PROSITE" id="PS50076"/>
    </source>
</evidence>
<dbReference type="EMBL" id="JAQOUE010000001">
    <property type="protein sequence ID" value="MDT7042053.1"/>
    <property type="molecule type" value="Genomic_DNA"/>
</dbReference>
<comment type="caution">
    <text evidence="4">The sequence shown here is derived from an EMBL/GenBank/DDBJ whole genome shotgun (WGS) entry which is preliminary data.</text>
</comment>
<dbReference type="InterPro" id="IPR001623">
    <property type="entry name" value="DnaJ_domain"/>
</dbReference>
<accession>A0ABU3K6U2</accession>
<organism evidence="4 5">
    <name type="scientific">Candidatus Nitronereus thalassa</name>
    <dbReference type="NCBI Taxonomy" id="3020898"/>
    <lineage>
        <taxon>Bacteria</taxon>
        <taxon>Pseudomonadati</taxon>
        <taxon>Nitrospirota</taxon>
        <taxon>Nitrospiria</taxon>
        <taxon>Nitrospirales</taxon>
        <taxon>Nitrospiraceae</taxon>
        <taxon>Candidatus Nitronereus</taxon>
    </lineage>
</organism>
<keyword evidence="5" id="KW-1185">Reference proteome</keyword>
<dbReference type="Proteomes" id="UP001250932">
    <property type="component" value="Unassembled WGS sequence"/>
</dbReference>
<dbReference type="SUPFAM" id="SSF46565">
    <property type="entry name" value="Chaperone J-domain"/>
    <property type="match status" value="1"/>
</dbReference>